<sequence length="149" mass="16606">MSVKYRLVKKKNLGKDQEAVPEKVYAQPVYMELVSFESLLDEIVEAGIPTNQVKGVIDRMNYLIRKHLSAGRRVQFGEFGNFRYGVGSIGSTTDEDFDPEMIKTPRIVFSPGSLLRKAKQDAKFERFAFVPVDSGNGSGGGEDDRPGEL</sequence>
<dbReference type="InterPro" id="IPR010992">
    <property type="entry name" value="IHF-like_DNA-bd_dom_sf"/>
</dbReference>
<organism evidence="4 5">
    <name type="scientific">Parabacteroides johnsonii</name>
    <dbReference type="NCBI Taxonomy" id="387661"/>
    <lineage>
        <taxon>Bacteria</taxon>
        <taxon>Pseudomonadati</taxon>
        <taxon>Bacteroidota</taxon>
        <taxon>Bacteroidia</taxon>
        <taxon>Bacteroidales</taxon>
        <taxon>Tannerellaceae</taxon>
        <taxon>Parabacteroides</taxon>
    </lineage>
</organism>
<dbReference type="Proteomes" id="UP001213646">
    <property type="component" value="Unassembled WGS sequence"/>
</dbReference>
<dbReference type="GO" id="GO:0003677">
    <property type="term" value="F:DNA binding"/>
    <property type="evidence" value="ECO:0007669"/>
    <property type="project" value="UniProtKB-KW"/>
</dbReference>
<keyword evidence="1 4" id="KW-0238">DNA-binding</keyword>
<dbReference type="Proteomes" id="UP000195975">
    <property type="component" value="Unassembled WGS sequence"/>
</dbReference>
<reference evidence="5" key="1">
    <citation type="submission" date="2017-04" db="EMBL/GenBank/DDBJ databases">
        <title>Function of individual gut microbiota members based on whole genome sequencing of pure cultures obtained from chicken caecum.</title>
        <authorList>
            <person name="Medvecky M."/>
            <person name="Cejkova D."/>
            <person name="Polansky O."/>
            <person name="Karasova D."/>
            <person name="Kubasova T."/>
            <person name="Cizek A."/>
            <person name="Rychlik I."/>
        </authorList>
    </citation>
    <scope>NUCLEOTIDE SEQUENCE [LARGE SCALE GENOMIC DNA]</scope>
    <source>
        <strain evidence="5">An42</strain>
    </source>
</reference>
<reference evidence="3" key="3">
    <citation type="submission" date="2023-01" db="EMBL/GenBank/DDBJ databases">
        <title>Exploring GABA producing Bacteroides strains toward improving mental health.</title>
        <authorList>
            <person name="Yousuf B."/>
            <person name="Bouhlel N.E."/>
            <person name="Mottawea W."/>
            <person name="Hammami R."/>
        </authorList>
    </citation>
    <scope>NUCLEOTIDE SEQUENCE</scope>
    <source>
        <strain evidence="3">UO.H1047</strain>
    </source>
</reference>
<evidence type="ECO:0000313" key="5">
    <source>
        <dbReference type="Proteomes" id="UP000195975"/>
    </source>
</evidence>
<dbReference type="Pfam" id="PF18291">
    <property type="entry name" value="HU-HIG"/>
    <property type="match status" value="1"/>
</dbReference>
<evidence type="ECO:0000259" key="2">
    <source>
        <dbReference type="Pfam" id="PF18291"/>
    </source>
</evidence>
<reference evidence="4" key="2">
    <citation type="journal article" date="2018" name="BMC Genomics">
        <title>Whole genome sequencing and function prediction of 133 gut anaerobes isolated from chicken caecum in pure cultures.</title>
        <authorList>
            <person name="Medvecky M."/>
            <person name="Cejkova D."/>
            <person name="Polansky O."/>
            <person name="Karasova D."/>
            <person name="Kubasova T."/>
            <person name="Cizek A."/>
            <person name="Rychlik I."/>
        </authorList>
    </citation>
    <scope>NUCLEOTIDE SEQUENCE</scope>
    <source>
        <strain evidence="4">An42</strain>
    </source>
</reference>
<evidence type="ECO:0000256" key="1">
    <source>
        <dbReference type="ARBA" id="ARBA00023125"/>
    </source>
</evidence>
<dbReference type="RefSeq" id="WP_008149358.1">
    <property type="nucleotide sequence ID" value="NZ_CAJLBM010000004.1"/>
</dbReference>
<name>A0A9Q5SPS5_9BACT</name>
<evidence type="ECO:0000313" key="3">
    <source>
        <dbReference type="EMBL" id="MDC7148755.1"/>
    </source>
</evidence>
<gene>
    <name evidence="4" type="ORF">B5F96_13520</name>
    <name evidence="3" type="ORF">PQG89_04840</name>
</gene>
<dbReference type="InterPro" id="IPR041607">
    <property type="entry name" value="HU-HIG"/>
</dbReference>
<evidence type="ECO:0000313" key="4">
    <source>
        <dbReference type="EMBL" id="OUO04075.1"/>
    </source>
</evidence>
<dbReference type="EMBL" id="JAQPYX010000038">
    <property type="protein sequence ID" value="MDC7148755.1"/>
    <property type="molecule type" value="Genomic_DNA"/>
</dbReference>
<proteinExistence type="predicted"/>
<comment type="caution">
    <text evidence="4">The sequence shown here is derived from an EMBL/GenBank/DDBJ whole genome shotgun (WGS) entry which is preliminary data.</text>
</comment>
<dbReference type="GeneID" id="93408018"/>
<dbReference type="EMBL" id="NFIJ01000016">
    <property type="protein sequence ID" value="OUO04075.1"/>
    <property type="molecule type" value="Genomic_DNA"/>
</dbReference>
<dbReference type="AlphaFoldDB" id="A0A9Q5SPS5"/>
<feature type="domain" description="HU" evidence="2">
    <location>
        <begin position="1"/>
        <end position="126"/>
    </location>
</feature>
<protein>
    <submittedName>
        <fullName evidence="4">DNA-binding protein</fullName>
    </submittedName>
    <submittedName>
        <fullName evidence="3">DsbA family protein</fullName>
    </submittedName>
</protein>
<accession>A0A9Q5SPS5</accession>
<dbReference type="SUPFAM" id="SSF47729">
    <property type="entry name" value="IHF-like DNA-binding proteins"/>
    <property type="match status" value="1"/>
</dbReference>